<dbReference type="PANTHER" id="PTHR15443:SF4">
    <property type="entry name" value="ZONA PELLUCIDA-BINDING PROTEIN 2"/>
    <property type="match status" value="1"/>
</dbReference>
<evidence type="ECO:0000313" key="3">
    <source>
        <dbReference type="EMBL" id="EHB12033.1"/>
    </source>
</evidence>
<dbReference type="GO" id="GO:0001675">
    <property type="term" value="P:acrosome assembly"/>
    <property type="evidence" value="ECO:0007669"/>
    <property type="project" value="TreeGrafter"/>
</dbReference>
<dbReference type="GO" id="GO:0001669">
    <property type="term" value="C:acrosomal vesicle"/>
    <property type="evidence" value="ECO:0007669"/>
    <property type="project" value="UniProtKB-SubCell"/>
</dbReference>
<organism evidence="3 4">
    <name type="scientific">Heterocephalus glaber</name>
    <name type="common">Naked mole rat</name>
    <dbReference type="NCBI Taxonomy" id="10181"/>
    <lineage>
        <taxon>Eukaryota</taxon>
        <taxon>Metazoa</taxon>
        <taxon>Chordata</taxon>
        <taxon>Craniata</taxon>
        <taxon>Vertebrata</taxon>
        <taxon>Euteleostomi</taxon>
        <taxon>Mammalia</taxon>
        <taxon>Eutheria</taxon>
        <taxon>Euarchontoglires</taxon>
        <taxon>Glires</taxon>
        <taxon>Rodentia</taxon>
        <taxon>Hystricomorpha</taxon>
        <taxon>Bathyergidae</taxon>
        <taxon>Heterocephalus</taxon>
    </lineage>
</organism>
<dbReference type="Proteomes" id="UP000006813">
    <property type="component" value="Unassembled WGS sequence"/>
</dbReference>
<name>G5BRX8_HETGA</name>
<accession>G5BRX8</accession>
<evidence type="ECO:0000313" key="4">
    <source>
        <dbReference type="Proteomes" id="UP000006813"/>
    </source>
</evidence>
<gene>
    <name evidence="3" type="ORF">GW7_09604</name>
</gene>
<dbReference type="GO" id="GO:0007339">
    <property type="term" value="P:binding of sperm to zona pellucida"/>
    <property type="evidence" value="ECO:0007669"/>
    <property type="project" value="InterPro"/>
</dbReference>
<feature type="signal peptide" evidence="1">
    <location>
        <begin position="1"/>
        <end position="20"/>
    </location>
</feature>
<protein>
    <submittedName>
        <fullName evidence="3">Zona pellucida-binding protein 2</fullName>
    </submittedName>
</protein>
<dbReference type="GO" id="GO:0005576">
    <property type="term" value="C:extracellular region"/>
    <property type="evidence" value="ECO:0007669"/>
    <property type="project" value="UniProtKB-SubCell"/>
</dbReference>
<dbReference type="InParanoid" id="G5BRX8"/>
<reference evidence="3 4" key="1">
    <citation type="journal article" date="2011" name="Nature">
        <title>Genome sequencing reveals insights into physiology and longevity of the naked mole rat.</title>
        <authorList>
            <person name="Kim E.B."/>
            <person name="Fang X."/>
            <person name="Fushan A.A."/>
            <person name="Huang Z."/>
            <person name="Lobanov A.V."/>
            <person name="Han L."/>
            <person name="Marino S.M."/>
            <person name="Sun X."/>
            <person name="Turanov A.A."/>
            <person name="Yang P."/>
            <person name="Yim S.H."/>
            <person name="Zhao X."/>
            <person name="Kasaikina M.V."/>
            <person name="Stoletzki N."/>
            <person name="Peng C."/>
            <person name="Polak P."/>
            <person name="Xiong Z."/>
            <person name="Kiezun A."/>
            <person name="Zhu Y."/>
            <person name="Chen Y."/>
            <person name="Kryukov G.V."/>
            <person name="Zhang Q."/>
            <person name="Peshkin L."/>
            <person name="Yang L."/>
            <person name="Bronson R.T."/>
            <person name="Buffenstein R."/>
            <person name="Wang B."/>
            <person name="Han C."/>
            <person name="Li Q."/>
            <person name="Chen L."/>
            <person name="Zhao W."/>
            <person name="Sunyaev S.R."/>
            <person name="Park T.J."/>
            <person name="Zhang G."/>
            <person name="Wang J."/>
            <person name="Gladyshev V.N."/>
        </authorList>
    </citation>
    <scope>NUCLEOTIDE SEQUENCE [LARGE SCALE GENOMIC DNA]</scope>
</reference>
<evidence type="ECO:0000256" key="1">
    <source>
        <dbReference type="SAM" id="SignalP"/>
    </source>
</evidence>
<keyword evidence="1" id="KW-0732">Signal</keyword>
<feature type="domain" description="Zona-pellucida-binding protein 1/2 N-terminal" evidence="2">
    <location>
        <begin position="39"/>
        <end position="93"/>
    </location>
</feature>
<dbReference type="PANTHER" id="PTHR15443">
    <property type="entry name" value="ZONA PELLUCIDA BINDING PROTEIN SP38"/>
    <property type="match status" value="1"/>
</dbReference>
<dbReference type="InterPro" id="IPR010857">
    <property type="entry name" value="Sp38-bd"/>
</dbReference>
<proteinExistence type="predicted"/>
<dbReference type="AlphaFoldDB" id="G5BRX8"/>
<dbReference type="eggNOG" id="ENOG502R75S">
    <property type="taxonomic scope" value="Eukaryota"/>
</dbReference>
<dbReference type="Pfam" id="PF07354">
    <property type="entry name" value="Sp38"/>
    <property type="match status" value="1"/>
</dbReference>
<feature type="chain" id="PRO_5003474700" evidence="1">
    <location>
        <begin position="21"/>
        <end position="123"/>
    </location>
</feature>
<dbReference type="InterPro" id="IPR048806">
    <property type="entry name" value="ZPBP1/2_N"/>
</dbReference>
<dbReference type="GO" id="GO:0002199">
    <property type="term" value="C:zona pellucida receptor complex"/>
    <property type="evidence" value="ECO:0007669"/>
    <property type="project" value="TreeGrafter"/>
</dbReference>
<dbReference type="STRING" id="10181.G5BRX8"/>
<sequence length="123" mass="13719">MRAWLLLSAVLCYLARIAWSRSSLLSEKGLVFGKIGHPGNNRINITKTGRLILKDFLEHLSGLYKCAFSYKTIKAETQQETVVKKRYDFMVFVVCSPGTFSPDVDVTCQICISVHVCGAKSCP</sequence>
<dbReference type="EMBL" id="JH171562">
    <property type="protein sequence ID" value="EHB12033.1"/>
    <property type="molecule type" value="Genomic_DNA"/>
</dbReference>
<evidence type="ECO:0000259" key="2">
    <source>
        <dbReference type="Pfam" id="PF07354"/>
    </source>
</evidence>